<dbReference type="Pfam" id="PF13577">
    <property type="entry name" value="SnoaL_4"/>
    <property type="match status" value="1"/>
</dbReference>
<organism evidence="2 3">
    <name type="scientific">Novosphingobium barchaimii LL02</name>
    <dbReference type="NCBI Taxonomy" id="1114963"/>
    <lineage>
        <taxon>Bacteria</taxon>
        <taxon>Pseudomonadati</taxon>
        <taxon>Pseudomonadota</taxon>
        <taxon>Alphaproteobacteria</taxon>
        <taxon>Sphingomonadales</taxon>
        <taxon>Sphingomonadaceae</taxon>
        <taxon>Novosphingobium</taxon>
    </lineage>
</organism>
<dbReference type="AlphaFoldDB" id="A0A0J7XIZ0"/>
<comment type="caution">
    <text evidence="2">The sequence shown here is derived from an EMBL/GenBank/DDBJ whole genome shotgun (WGS) entry which is preliminary data.</text>
</comment>
<dbReference type="EMBL" id="JACU01000013">
    <property type="protein sequence ID" value="KMS51103.1"/>
    <property type="molecule type" value="Genomic_DNA"/>
</dbReference>
<dbReference type="RefSeq" id="WP_059153361.1">
    <property type="nucleotide sequence ID" value="NZ_KQ130459.1"/>
</dbReference>
<gene>
    <name evidence="2" type="ORF">V474_04925</name>
</gene>
<dbReference type="SUPFAM" id="SSF54427">
    <property type="entry name" value="NTF2-like"/>
    <property type="match status" value="1"/>
</dbReference>
<accession>A0A0J7XIZ0</accession>
<evidence type="ECO:0000313" key="2">
    <source>
        <dbReference type="EMBL" id="KMS51103.1"/>
    </source>
</evidence>
<proteinExistence type="predicted"/>
<keyword evidence="3" id="KW-1185">Reference proteome</keyword>
<evidence type="ECO:0000259" key="1">
    <source>
        <dbReference type="Pfam" id="PF13577"/>
    </source>
</evidence>
<feature type="domain" description="SnoaL-like" evidence="1">
    <location>
        <begin position="8"/>
        <end position="134"/>
    </location>
</feature>
<reference evidence="2 3" key="1">
    <citation type="journal article" date="2015" name="G3 (Bethesda)">
        <title>Insights into Ongoing Evolution of the Hexachlorocyclohexane Catabolic Pathway from Comparative Genomics of Ten Sphingomonadaceae Strains.</title>
        <authorList>
            <person name="Pearce S.L."/>
            <person name="Oakeshott J.G."/>
            <person name="Pandey G."/>
        </authorList>
    </citation>
    <scope>NUCLEOTIDE SEQUENCE [LARGE SCALE GENOMIC DNA]</scope>
    <source>
        <strain evidence="2 3">LL02</strain>
    </source>
</reference>
<dbReference type="PATRIC" id="fig|1114963.3.peg.4626"/>
<evidence type="ECO:0000313" key="3">
    <source>
        <dbReference type="Proteomes" id="UP000052268"/>
    </source>
</evidence>
<dbReference type="Proteomes" id="UP000052268">
    <property type="component" value="Unassembled WGS sequence"/>
</dbReference>
<dbReference type="InterPro" id="IPR032710">
    <property type="entry name" value="NTF2-like_dom_sf"/>
</dbReference>
<dbReference type="Gene3D" id="3.10.450.50">
    <property type="match status" value="1"/>
</dbReference>
<protein>
    <recommendedName>
        <fullName evidence="1">SnoaL-like domain-containing protein</fullName>
    </recommendedName>
</protein>
<dbReference type="OrthoDB" id="7425929at2"/>
<dbReference type="InterPro" id="IPR037401">
    <property type="entry name" value="SnoaL-like"/>
</dbReference>
<sequence>MEAMVQQMVDREAIRTCVARLARGEDRRSADLIRACWWPGARFDYGVHSGDFDTYLAWVVPGADAIKDTQHLLGQTHIELDGDAAKAETHVFSYHRIDMGEKGERDTCIGGRYLDRFEKRANETGDGEWRIAHRVMLYDWEQDWGQAADWSKGVMGYPFTAGHFSGRAKGDFSENWFAGDGK</sequence>
<name>A0A0J7XIZ0_9SPHN</name>